<name>A0ABW0FP37_9CAUL</name>
<dbReference type="EMBL" id="JBHSLF010000009">
    <property type="protein sequence ID" value="MFC5343146.1"/>
    <property type="molecule type" value="Genomic_DNA"/>
</dbReference>
<dbReference type="RefSeq" id="WP_374039138.1">
    <property type="nucleotide sequence ID" value="NZ_CP169082.1"/>
</dbReference>
<evidence type="ECO:0000313" key="3">
    <source>
        <dbReference type="EMBL" id="MFC5343146.1"/>
    </source>
</evidence>
<organism evidence="3 4">
    <name type="scientific">Brevundimonas staleyi</name>
    <dbReference type="NCBI Taxonomy" id="74326"/>
    <lineage>
        <taxon>Bacteria</taxon>
        <taxon>Pseudomonadati</taxon>
        <taxon>Pseudomonadota</taxon>
        <taxon>Alphaproteobacteria</taxon>
        <taxon>Caulobacterales</taxon>
        <taxon>Caulobacteraceae</taxon>
        <taxon>Brevundimonas</taxon>
    </lineage>
</organism>
<dbReference type="Proteomes" id="UP001596152">
    <property type="component" value="Unassembled WGS sequence"/>
</dbReference>
<feature type="transmembrane region" description="Helical" evidence="2">
    <location>
        <begin position="27"/>
        <end position="50"/>
    </location>
</feature>
<feature type="region of interest" description="Disordered" evidence="1">
    <location>
        <begin position="1"/>
        <end position="20"/>
    </location>
</feature>
<evidence type="ECO:0000313" key="4">
    <source>
        <dbReference type="Proteomes" id="UP001596152"/>
    </source>
</evidence>
<evidence type="ECO:0000256" key="1">
    <source>
        <dbReference type="SAM" id="MobiDB-lite"/>
    </source>
</evidence>
<keyword evidence="2" id="KW-0812">Transmembrane</keyword>
<proteinExistence type="predicted"/>
<evidence type="ECO:0000256" key="2">
    <source>
        <dbReference type="SAM" id="Phobius"/>
    </source>
</evidence>
<keyword evidence="2" id="KW-1133">Transmembrane helix</keyword>
<protein>
    <submittedName>
        <fullName evidence="3">Uncharacterized protein</fullName>
    </submittedName>
</protein>
<reference evidence="4" key="1">
    <citation type="journal article" date="2019" name="Int. J. Syst. Evol. Microbiol.">
        <title>The Global Catalogue of Microorganisms (GCM) 10K type strain sequencing project: providing services to taxonomists for standard genome sequencing and annotation.</title>
        <authorList>
            <consortium name="The Broad Institute Genomics Platform"/>
            <consortium name="The Broad Institute Genome Sequencing Center for Infectious Disease"/>
            <person name="Wu L."/>
            <person name="Ma J."/>
        </authorList>
    </citation>
    <scope>NUCLEOTIDE SEQUENCE [LARGE SCALE GENOMIC DNA]</scope>
    <source>
        <strain evidence="4">JCM 12125</strain>
    </source>
</reference>
<gene>
    <name evidence="3" type="ORF">ACFPIE_04420</name>
</gene>
<keyword evidence="4" id="KW-1185">Reference proteome</keyword>
<feature type="compositionally biased region" description="Basic and acidic residues" evidence="1">
    <location>
        <begin position="7"/>
        <end position="20"/>
    </location>
</feature>
<accession>A0ABW0FP37</accession>
<keyword evidence="2" id="KW-0472">Membrane</keyword>
<sequence length="51" mass="5582">MPAPEPIRNDTPDPRERDLARRSKTPAVGIWVIVALILMAVAVVYVVSAIL</sequence>
<comment type="caution">
    <text evidence="3">The sequence shown here is derived from an EMBL/GenBank/DDBJ whole genome shotgun (WGS) entry which is preliminary data.</text>
</comment>